<dbReference type="InterPro" id="IPR038109">
    <property type="entry name" value="DNA_bind_recomb_sf"/>
</dbReference>
<dbReference type="Pfam" id="PF13408">
    <property type="entry name" value="Zn_ribbon_recom"/>
    <property type="match status" value="1"/>
</dbReference>
<dbReference type="EMBL" id="BJLB01000001">
    <property type="protein sequence ID" value="GEA38860.1"/>
    <property type="molecule type" value="Genomic_DNA"/>
</dbReference>
<dbReference type="Gene3D" id="3.40.50.1390">
    <property type="entry name" value="Resolvase, N-terminal catalytic domain"/>
    <property type="match status" value="1"/>
</dbReference>
<dbReference type="Pfam" id="PF07508">
    <property type="entry name" value="Recombinase"/>
    <property type="match status" value="1"/>
</dbReference>
<evidence type="ECO:0000313" key="6">
    <source>
        <dbReference type="Proteomes" id="UP000315200"/>
    </source>
</evidence>
<dbReference type="PROSITE" id="PS51737">
    <property type="entry name" value="RECOMBINASE_DNA_BIND"/>
    <property type="match status" value="1"/>
</dbReference>
<dbReference type="PANTHER" id="PTHR30461:SF23">
    <property type="entry name" value="DNA RECOMBINASE-RELATED"/>
    <property type="match status" value="1"/>
</dbReference>
<dbReference type="Pfam" id="PF00239">
    <property type="entry name" value="Resolvase"/>
    <property type="match status" value="1"/>
</dbReference>
<reference evidence="5 6" key="1">
    <citation type="submission" date="2019-06" db="EMBL/GenBank/DDBJ databases">
        <title>Draft genome sequence of [Clostridium] clostridioforme NBRC 113352.</title>
        <authorList>
            <person name="Miura T."/>
            <person name="Furukawa M."/>
            <person name="Shimamura M."/>
            <person name="Ohyama Y."/>
            <person name="Yamazoe A."/>
            <person name="Kawasaki H."/>
        </authorList>
    </citation>
    <scope>NUCLEOTIDE SEQUENCE [LARGE SCALE GENOMIC DNA]</scope>
    <source>
        <strain evidence="5 6">NBRC 113352</strain>
    </source>
</reference>
<evidence type="ECO:0000259" key="3">
    <source>
        <dbReference type="PROSITE" id="PS51737"/>
    </source>
</evidence>
<dbReference type="Proteomes" id="UP000315200">
    <property type="component" value="Unassembled WGS sequence"/>
</dbReference>
<dbReference type="PANTHER" id="PTHR30461">
    <property type="entry name" value="DNA-INVERTASE FROM LAMBDOID PROPHAGE"/>
    <property type="match status" value="1"/>
</dbReference>
<dbReference type="SUPFAM" id="SSF53041">
    <property type="entry name" value="Resolvase-like"/>
    <property type="match status" value="1"/>
</dbReference>
<dbReference type="InterPro" id="IPR025827">
    <property type="entry name" value="Zn_ribbon_recom_dom"/>
</dbReference>
<proteinExistence type="predicted"/>
<dbReference type="AlphaFoldDB" id="A0A829WA91"/>
<comment type="caution">
    <text evidence="5">The sequence shown here is derived from an EMBL/GenBank/DDBJ whole genome shotgun (WGS) entry which is preliminary data.</text>
</comment>
<dbReference type="PROSITE" id="PS51736">
    <property type="entry name" value="RECOMBINASES_3"/>
    <property type="match status" value="1"/>
</dbReference>
<dbReference type="RefSeq" id="WP_141267835.1">
    <property type="nucleotide sequence ID" value="NZ_BJLB01000001.1"/>
</dbReference>
<dbReference type="SMART" id="SM00857">
    <property type="entry name" value="Resolvase"/>
    <property type="match status" value="1"/>
</dbReference>
<dbReference type="InterPro" id="IPR006119">
    <property type="entry name" value="Resolv_N"/>
</dbReference>
<organism evidence="5 6">
    <name type="scientific">Enterocloster clostridioformis</name>
    <dbReference type="NCBI Taxonomy" id="1531"/>
    <lineage>
        <taxon>Bacteria</taxon>
        <taxon>Bacillati</taxon>
        <taxon>Bacillota</taxon>
        <taxon>Clostridia</taxon>
        <taxon>Lachnospirales</taxon>
        <taxon>Lachnospiraceae</taxon>
        <taxon>Enterocloster</taxon>
    </lineage>
</organism>
<sequence length="469" mass="53742">MMKKIAVLYMRMSTDMQEHSIESQERVLMEYAKRNGYVVIRKYIDRGISGQHASKRPDFLKMIDDSETGEFQFVLIYDSSRFARNLVESLTYKSILKENCVRLISMTEPNLEDDEMSLYIDAMQGATNEIYVRKLSKSVKRGHNDRALRGDLPGDVQFGLKRLKDGSIVLDEVKAPIMRWMYEAIYYDDSSYYSICETLAAKGIKSQRGNIIDSRQVKRMLMNIKNKAYHWAEKDGKPILKKGNYPAIVDEEIFDAVQEIIAERAKHYKKNEKPAEFRKHWLSGLLVCPHCGAGYSYNTRKPPQHDAFRCGNQTRGACKKGSSILVDVAVEMVLDKLSEVYAGPLAPYVKNITVSQPEPQIDYDKEIKLLEAQLKRAKQAYLAEIDTIDEYAQNKRRIASNIKELQEAKNQAQEGAALNEPQFKVKLLNAITLLKSDCPMSEKIPAARSIIEKILVDPRNKTMDIYFFA</sequence>
<dbReference type="GO" id="GO:0003677">
    <property type="term" value="F:DNA binding"/>
    <property type="evidence" value="ECO:0007669"/>
    <property type="project" value="InterPro"/>
</dbReference>
<dbReference type="InterPro" id="IPR050639">
    <property type="entry name" value="SSR_resolvase"/>
</dbReference>
<dbReference type="InterPro" id="IPR036162">
    <property type="entry name" value="Resolvase-like_N_sf"/>
</dbReference>
<feature type="coiled-coil region" evidence="1">
    <location>
        <begin position="360"/>
        <end position="415"/>
    </location>
</feature>
<keyword evidence="1" id="KW-0175">Coiled coil</keyword>
<evidence type="ECO:0000313" key="4">
    <source>
        <dbReference type="EMBL" id="GEA38860.1"/>
    </source>
</evidence>
<name>A0A829WA91_9FIRM</name>
<evidence type="ECO:0000259" key="2">
    <source>
        <dbReference type="PROSITE" id="PS51736"/>
    </source>
</evidence>
<gene>
    <name evidence="4" type="ORF">Ccl03g_45730</name>
    <name evidence="5" type="ORF">Ccl03g_49180</name>
</gene>
<evidence type="ECO:0000313" key="5">
    <source>
        <dbReference type="EMBL" id="GEA39205.1"/>
    </source>
</evidence>
<dbReference type="Gene3D" id="3.90.1750.20">
    <property type="entry name" value="Putative Large Serine Recombinase, Chain B, Domain 2"/>
    <property type="match status" value="1"/>
</dbReference>
<dbReference type="EMBL" id="BJLB01000001">
    <property type="protein sequence ID" value="GEA39205.1"/>
    <property type="molecule type" value="Genomic_DNA"/>
</dbReference>
<protein>
    <submittedName>
        <fullName evidence="5">Recombinase RecB</fullName>
    </submittedName>
</protein>
<feature type="domain" description="Resolvase/invertase-type recombinase catalytic" evidence="2">
    <location>
        <begin position="5"/>
        <end position="150"/>
    </location>
</feature>
<dbReference type="InterPro" id="IPR011109">
    <property type="entry name" value="DNA_bind_recombinase_dom"/>
</dbReference>
<dbReference type="GO" id="GO:0000150">
    <property type="term" value="F:DNA strand exchange activity"/>
    <property type="evidence" value="ECO:0007669"/>
    <property type="project" value="InterPro"/>
</dbReference>
<feature type="domain" description="Recombinase" evidence="3">
    <location>
        <begin position="157"/>
        <end position="267"/>
    </location>
</feature>
<evidence type="ECO:0000256" key="1">
    <source>
        <dbReference type="SAM" id="Coils"/>
    </source>
</evidence>
<accession>A0A829WA91</accession>
<dbReference type="CDD" id="cd00338">
    <property type="entry name" value="Ser_Recombinase"/>
    <property type="match status" value="1"/>
</dbReference>